<evidence type="ECO:0000313" key="1">
    <source>
        <dbReference type="EMBL" id="JAH43519.1"/>
    </source>
</evidence>
<dbReference type="AlphaFoldDB" id="A0A0E9SQ82"/>
<sequence>MALHKNMGERGAGLRQFDL</sequence>
<reference evidence="1" key="2">
    <citation type="journal article" date="2015" name="Fish Shellfish Immunol.">
        <title>Early steps in the European eel (Anguilla anguilla)-Vibrio vulnificus interaction in the gills: Role of the RtxA13 toxin.</title>
        <authorList>
            <person name="Callol A."/>
            <person name="Pajuelo D."/>
            <person name="Ebbesson L."/>
            <person name="Teles M."/>
            <person name="MacKenzie S."/>
            <person name="Amaro C."/>
        </authorList>
    </citation>
    <scope>NUCLEOTIDE SEQUENCE</scope>
</reference>
<name>A0A0E9SQ82_ANGAN</name>
<dbReference type="EMBL" id="GBXM01065058">
    <property type="protein sequence ID" value="JAH43519.1"/>
    <property type="molecule type" value="Transcribed_RNA"/>
</dbReference>
<protein>
    <submittedName>
        <fullName evidence="1">Uncharacterized protein</fullName>
    </submittedName>
</protein>
<organism evidence="1">
    <name type="scientific">Anguilla anguilla</name>
    <name type="common">European freshwater eel</name>
    <name type="synonym">Muraena anguilla</name>
    <dbReference type="NCBI Taxonomy" id="7936"/>
    <lineage>
        <taxon>Eukaryota</taxon>
        <taxon>Metazoa</taxon>
        <taxon>Chordata</taxon>
        <taxon>Craniata</taxon>
        <taxon>Vertebrata</taxon>
        <taxon>Euteleostomi</taxon>
        <taxon>Actinopterygii</taxon>
        <taxon>Neopterygii</taxon>
        <taxon>Teleostei</taxon>
        <taxon>Anguilliformes</taxon>
        <taxon>Anguillidae</taxon>
        <taxon>Anguilla</taxon>
    </lineage>
</organism>
<proteinExistence type="predicted"/>
<reference evidence="1" key="1">
    <citation type="submission" date="2014-11" db="EMBL/GenBank/DDBJ databases">
        <authorList>
            <person name="Amaro Gonzalez C."/>
        </authorList>
    </citation>
    <scope>NUCLEOTIDE SEQUENCE</scope>
</reference>
<accession>A0A0E9SQ82</accession>